<comment type="caution">
    <text evidence="2">The sequence shown here is derived from an EMBL/GenBank/DDBJ whole genome shotgun (WGS) entry which is preliminary data.</text>
</comment>
<organism evidence="2 3">
    <name type="scientific">Anaerotignum lactatifermentans</name>
    <dbReference type="NCBI Taxonomy" id="160404"/>
    <lineage>
        <taxon>Bacteria</taxon>
        <taxon>Bacillati</taxon>
        <taxon>Bacillota</taxon>
        <taxon>Clostridia</taxon>
        <taxon>Lachnospirales</taxon>
        <taxon>Anaerotignaceae</taxon>
        <taxon>Anaerotignum</taxon>
    </lineage>
</organism>
<accession>A0ABS2GD50</accession>
<name>A0ABS2GD50_9FIRM</name>
<dbReference type="InterPro" id="IPR036465">
    <property type="entry name" value="vWFA_dom_sf"/>
</dbReference>
<evidence type="ECO:0000313" key="3">
    <source>
        <dbReference type="Proteomes" id="UP000729290"/>
    </source>
</evidence>
<keyword evidence="3" id="KW-1185">Reference proteome</keyword>
<dbReference type="SUPFAM" id="SSF53300">
    <property type="entry name" value="vWA-like"/>
    <property type="match status" value="1"/>
</dbReference>
<sequence>MRTLEDLLTKEYLARLEHLGQRLRARLGTDGYSGARRSTTKGTSLEFSDFREYLPGDDLRRADWNSYARFEKLYIRQYFEEKQAAFHIFLDCSRSMEAGEKFLRAKALAASVAYLAMSGGDQVHLFAFREGLSAREGGLSQQSRFLQAVRFLQPLTAEGGTDLFRAVRETGPLQKGVSLIFSDFMTEGRTDDAIKLLQEKKQTVILVQVLSKEELSPSAQGPIRLVDSETGQALDVEMTAGVLAAYHKALEQQEKGWQEFCRRRNALFLRTAEDAPLLETVYEIMK</sequence>
<dbReference type="PANTHER" id="PTHR33608">
    <property type="entry name" value="BLL2464 PROTEIN"/>
    <property type="match status" value="1"/>
</dbReference>
<proteinExistence type="predicted"/>
<dbReference type="Pfam" id="PF01882">
    <property type="entry name" value="DUF58"/>
    <property type="match status" value="1"/>
</dbReference>
<protein>
    <submittedName>
        <fullName evidence="2">DUF58 domain-containing protein</fullName>
    </submittedName>
</protein>
<gene>
    <name evidence="2" type="ORF">H9X83_10330</name>
</gene>
<dbReference type="Gene3D" id="3.40.50.410">
    <property type="entry name" value="von Willebrand factor, type A domain"/>
    <property type="match status" value="1"/>
</dbReference>
<evidence type="ECO:0000259" key="1">
    <source>
        <dbReference type="Pfam" id="PF01882"/>
    </source>
</evidence>
<dbReference type="PANTHER" id="PTHR33608:SF7">
    <property type="entry name" value="DUF58 DOMAIN-CONTAINING PROTEIN"/>
    <property type="match status" value="1"/>
</dbReference>
<dbReference type="RefSeq" id="WP_205132835.1">
    <property type="nucleotide sequence ID" value="NZ_JACSNT010000003.1"/>
</dbReference>
<feature type="domain" description="DUF58" evidence="1">
    <location>
        <begin position="49"/>
        <end position="254"/>
    </location>
</feature>
<dbReference type="Proteomes" id="UP000729290">
    <property type="component" value="Unassembled WGS sequence"/>
</dbReference>
<evidence type="ECO:0000313" key="2">
    <source>
        <dbReference type="EMBL" id="MBM6878547.1"/>
    </source>
</evidence>
<dbReference type="EMBL" id="JACSNV010000015">
    <property type="protein sequence ID" value="MBM6878547.1"/>
    <property type="molecule type" value="Genomic_DNA"/>
</dbReference>
<reference evidence="2 3" key="1">
    <citation type="journal article" date="2021" name="Sci. Rep.">
        <title>The distribution of antibiotic resistance genes in chicken gut microbiota commensals.</title>
        <authorList>
            <person name="Juricova H."/>
            <person name="Matiasovicova J."/>
            <person name="Kubasova T."/>
            <person name="Cejkova D."/>
            <person name="Rychlik I."/>
        </authorList>
    </citation>
    <scope>NUCLEOTIDE SEQUENCE [LARGE SCALE GENOMIC DNA]</scope>
    <source>
        <strain evidence="2 3">An431b</strain>
    </source>
</reference>
<dbReference type="InterPro" id="IPR002881">
    <property type="entry name" value="DUF58"/>
</dbReference>